<accession>A0A9D1IXA2</accession>
<comment type="caution">
    <text evidence="7">The sequence shown here is derived from an EMBL/GenBank/DDBJ whole genome shotgun (WGS) entry which is preliminary data.</text>
</comment>
<reference evidence="7" key="1">
    <citation type="submission" date="2020-10" db="EMBL/GenBank/DDBJ databases">
        <authorList>
            <person name="Gilroy R."/>
        </authorList>
    </citation>
    <scope>NUCLEOTIDE SEQUENCE</scope>
    <source>
        <strain evidence="7">CHK191-8634</strain>
    </source>
</reference>
<evidence type="ECO:0000256" key="3">
    <source>
        <dbReference type="ARBA" id="ARBA00022898"/>
    </source>
</evidence>
<dbReference type="PIRSF" id="PIRSF006278">
    <property type="entry name" value="ACCD_DCysDesulf"/>
    <property type="match status" value="1"/>
</dbReference>
<comment type="cofactor">
    <cofactor evidence="1">
        <name>pyridoxal 5'-phosphate</name>
        <dbReference type="ChEBI" id="CHEBI:597326"/>
    </cofactor>
</comment>
<dbReference type="Gene3D" id="3.40.50.1100">
    <property type="match status" value="2"/>
</dbReference>
<proteinExistence type="inferred from homology"/>
<evidence type="ECO:0000256" key="4">
    <source>
        <dbReference type="PIRSR" id="PIRSR006278-1"/>
    </source>
</evidence>
<dbReference type="GO" id="GO:0019148">
    <property type="term" value="F:D-cysteine desulfhydrase activity"/>
    <property type="evidence" value="ECO:0007669"/>
    <property type="project" value="TreeGrafter"/>
</dbReference>
<dbReference type="InterPro" id="IPR027278">
    <property type="entry name" value="ACCD_DCysDesulf"/>
</dbReference>
<evidence type="ECO:0000259" key="6">
    <source>
        <dbReference type="Pfam" id="PF00291"/>
    </source>
</evidence>
<keyword evidence="3 5" id="KW-0663">Pyridoxal phosphate</keyword>
<evidence type="ECO:0000313" key="8">
    <source>
        <dbReference type="Proteomes" id="UP000824073"/>
    </source>
</evidence>
<dbReference type="InterPro" id="IPR001926">
    <property type="entry name" value="TrpB-like_PALP"/>
</dbReference>
<sequence>MLLDSQPRIRLIGGETPLEPAERLSRMLGIPLCFKRDDLMSLGMGGNKVRSLEFWLGEALSRGCDTILVGGLPQSNLCRLTAAACAKAGLSCIIVHNAAQPAHGSVPQGNALLNRLMGVQTLYCGPVDEHRRMDFIRQQAASLGSLGKKPYIIGDPVTGALGYVAAALELCAQAGRLTLQVPLRHIFISASAGPTETGLLFGLCLTGGVTVHLVSVEYDEATFWSIADEIFAGLEQRLGIRPPLRPREIARFYGQYLGNGYGVPTPGALDAVRTLARAEGIFVETVYNAKVLHGLLDQAHQGALPPDEGVCFYHTGGTPALFGQAAQFMEEI</sequence>
<reference evidence="7" key="2">
    <citation type="journal article" date="2021" name="PeerJ">
        <title>Extensive microbial diversity within the chicken gut microbiome revealed by metagenomics and culture.</title>
        <authorList>
            <person name="Gilroy R."/>
            <person name="Ravi A."/>
            <person name="Getino M."/>
            <person name="Pursley I."/>
            <person name="Horton D.L."/>
            <person name="Alikhan N.F."/>
            <person name="Baker D."/>
            <person name="Gharbi K."/>
            <person name="Hall N."/>
            <person name="Watson M."/>
            <person name="Adriaenssens E.M."/>
            <person name="Foster-Nyarko E."/>
            <person name="Jarju S."/>
            <person name="Secka A."/>
            <person name="Antonio M."/>
            <person name="Oren A."/>
            <person name="Chaudhuri R.R."/>
            <person name="La Ragione R."/>
            <person name="Hildebrand F."/>
            <person name="Pallen M.J."/>
        </authorList>
    </citation>
    <scope>NUCLEOTIDE SEQUENCE</scope>
    <source>
        <strain evidence="7">CHK191-8634</strain>
    </source>
</reference>
<dbReference type="PANTHER" id="PTHR43780:SF2">
    <property type="entry name" value="1-AMINOCYCLOPROPANE-1-CARBOXYLATE DEAMINASE-RELATED"/>
    <property type="match status" value="1"/>
</dbReference>
<dbReference type="EMBL" id="DVMR01000046">
    <property type="protein sequence ID" value="HIU43774.1"/>
    <property type="molecule type" value="Genomic_DNA"/>
</dbReference>
<dbReference type="AlphaFoldDB" id="A0A9D1IXA2"/>
<protein>
    <submittedName>
        <fullName evidence="7">Pyridoxal-phosphate dependent enzyme</fullName>
    </submittedName>
</protein>
<feature type="domain" description="Tryptophan synthase beta chain-like PALP" evidence="6">
    <location>
        <begin position="10"/>
        <end position="316"/>
    </location>
</feature>
<organism evidence="7 8">
    <name type="scientific">Candidatus Ventrousia excrementavium</name>
    <dbReference type="NCBI Taxonomy" id="2840961"/>
    <lineage>
        <taxon>Bacteria</taxon>
        <taxon>Bacillati</taxon>
        <taxon>Bacillota</taxon>
        <taxon>Clostridia</taxon>
        <taxon>Eubacteriales</taxon>
        <taxon>Clostridiaceae</taxon>
        <taxon>Clostridiaceae incertae sedis</taxon>
        <taxon>Candidatus Ventrousia</taxon>
    </lineage>
</organism>
<evidence type="ECO:0000256" key="5">
    <source>
        <dbReference type="PIRSR" id="PIRSR006278-2"/>
    </source>
</evidence>
<feature type="modified residue" description="N6-(pyridoxal phosphate)lysine" evidence="5">
    <location>
        <position position="48"/>
    </location>
</feature>
<comment type="similarity">
    <text evidence="2">Belongs to the ACC deaminase/D-cysteine desulfhydrase family.</text>
</comment>
<feature type="active site" description="Nucleophile" evidence="4">
    <location>
        <position position="75"/>
    </location>
</feature>
<evidence type="ECO:0000256" key="2">
    <source>
        <dbReference type="ARBA" id="ARBA00008639"/>
    </source>
</evidence>
<evidence type="ECO:0000313" key="7">
    <source>
        <dbReference type="EMBL" id="HIU43774.1"/>
    </source>
</evidence>
<dbReference type="Proteomes" id="UP000824073">
    <property type="component" value="Unassembled WGS sequence"/>
</dbReference>
<gene>
    <name evidence="7" type="ORF">IAB67_05695</name>
</gene>
<name>A0A9D1IXA2_9CLOT</name>
<dbReference type="GO" id="GO:1901605">
    <property type="term" value="P:alpha-amino acid metabolic process"/>
    <property type="evidence" value="ECO:0007669"/>
    <property type="project" value="UniProtKB-ARBA"/>
</dbReference>
<dbReference type="SUPFAM" id="SSF53686">
    <property type="entry name" value="Tryptophan synthase beta subunit-like PLP-dependent enzymes"/>
    <property type="match status" value="1"/>
</dbReference>
<dbReference type="Pfam" id="PF00291">
    <property type="entry name" value="PALP"/>
    <property type="match status" value="1"/>
</dbReference>
<dbReference type="PANTHER" id="PTHR43780">
    <property type="entry name" value="1-AMINOCYCLOPROPANE-1-CARBOXYLATE DEAMINASE-RELATED"/>
    <property type="match status" value="1"/>
</dbReference>
<evidence type="ECO:0000256" key="1">
    <source>
        <dbReference type="ARBA" id="ARBA00001933"/>
    </source>
</evidence>
<dbReference type="InterPro" id="IPR036052">
    <property type="entry name" value="TrpB-like_PALP_sf"/>
</dbReference>